<dbReference type="AlphaFoldDB" id="A0A0F9AAL7"/>
<reference evidence="2" key="1">
    <citation type="journal article" date="2015" name="Nature">
        <title>Complex archaea that bridge the gap between prokaryotes and eukaryotes.</title>
        <authorList>
            <person name="Spang A."/>
            <person name="Saw J.H."/>
            <person name="Jorgensen S.L."/>
            <person name="Zaremba-Niedzwiedzka K."/>
            <person name="Martijn J."/>
            <person name="Lind A.E."/>
            <person name="van Eijk R."/>
            <person name="Schleper C."/>
            <person name="Guy L."/>
            <person name="Ettema T.J."/>
        </authorList>
    </citation>
    <scope>NUCLEOTIDE SEQUENCE</scope>
</reference>
<sequence length="139" mass="15840">MSAVLEQYFQFVVVDKISEMISRQFQEIKDDLGAQYNEIRIDIGGLKKPDSNYADLRIDIESLKKRVSELGQEISGKMRDDIEGCETRLIGTIKKDMQEIFSKNGKKTGVAKKRTPAKKAMVKKKVAKKATTRKNTVKR</sequence>
<feature type="region of interest" description="Disordered" evidence="1">
    <location>
        <begin position="106"/>
        <end position="139"/>
    </location>
</feature>
<evidence type="ECO:0000313" key="2">
    <source>
        <dbReference type="EMBL" id="KKL06485.1"/>
    </source>
</evidence>
<protein>
    <submittedName>
        <fullName evidence="2">Uncharacterized protein</fullName>
    </submittedName>
</protein>
<proteinExistence type="predicted"/>
<organism evidence="2">
    <name type="scientific">marine sediment metagenome</name>
    <dbReference type="NCBI Taxonomy" id="412755"/>
    <lineage>
        <taxon>unclassified sequences</taxon>
        <taxon>metagenomes</taxon>
        <taxon>ecological metagenomes</taxon>
    </lineage>
</organism>
<dbReference type="EMBL" id="LAZR01043681">
    <property type="protein sequence ID" value="KKL06485.1"/>
    <property type="molecule type" value="Genomic_DNA"/>
</dbReference>
<gene>
    <name evidence="2" type="ORF">LCGC14_2595580</name>
</gene>
<comment type="caution">
    <text evidence="2">The sequence shown here is derived from an EMBL/GenBank/DDBJ whole genome shotgun (WGS) entry which is preliminary data.</text>
</comment>
<evidence type="ECO:0000256" key="1">
    <source>
        <dbReference type="SAM" id="MobiDB-lite"/>
    </source>
</evidence>
<name>A0A0F9AAL7_9ZZZZ</name>
<accession>A0A0F9AAL7</accession>